<protein>
    <submittedName>
        <fullName evidence="1">Uncharacterized protein</fullName>
    </submittedName>
</protein>
<evidence type="ECO:0000313" key="1">
    <source>
        <dbReference type="EMBL" id="GIH10677.1"/>
    </source>
</evidence>
<dbReference type="EMBL" id="BONY01000102">
    <property type="protein sequence ID" value="GIH10677.1"/>
    <property type="molecule type" value="Genomic_DNA"/>
</dbReference>
<organism evidence="1 2">
    <name type="scientific">Rhizocola hellebori</name>
    <dbReference type="NCBI Taxonomy" id="1392758"/>
    <lineage>
        <taxon>Bacteria</taxon>
        <taxon>Bacillati</taxon>
        <taxon>Actinomycetota</taxon>
        <taxon>Actinomycetes</taxon>
        <taxon>Micromonosporales</taxon>
        <taxon>Micromonosporaceae</taxon>
        <taxon>Rhizocola</taxon>
    </lineage>
</organism>
<keyword evidence="2" id="KW-1185">Reference proteome</keyword>
<evidence type="ECO:0000313" key="2">
    <source>
        <dbReference type="Proteomes" id="UP000612899"/>
    </source>
</evidence>
<accession>A0A8J3VLH9</accession>
<gene>
    <name evidence="1" type="ORF">Rhe02_87440</name>
</gene>
<proteinExistence type="predicted"/>
<reference evidence="1" key="1">
    <citation type="submission" date="2021-01" db="EMBL/GenBank/DDBJ databases">
        <title>Whole genome shotgun sequence of Rhizocola hellebori NBRC 109834.</title>
        <authorList>
            <person name="Komaki H."/>
            <person name="Tamura T."/>
        </authorList>
    </citation>
    <scope>NUCLEOTIDE SEQUENCE</scope>
    <source>
        <strain evidence="1">NBRC 109834</strain>
    </source>
</reference>
<dbReference type="AlphaFoldDB" id="A0A8J3VLH9"/>
<sequence>MVSKDGTLRPDCVQCRSPMSATAVRQKVEDHHDLDGVPAYVRLYQVTYLCTGDGCGQTALKGWYRSDTLPKLLNPNGPSVLWL</sequence>
<comment type="caution">
    <text evidence="1">The sequence shown here is derived from an EMBL/GenBank/DDBJ whole genome shotgun (WGS) entry which is preliminary data.</text>
</comment>
<dbReference type="Proteomes" id="UP000612899">
    <property type="component" value="Unassembled WGS sequence"/>
</dbReference>
<name>A0A8J3VLH9_9ACTN</name>